<organism evidence="2 3">
    <name type="scientific">Testicularia cyperi</name>
    <dbReference type="NCBI Taxonomy" id="1882483"/>
    <lineage>
        <taxon>Eukaryota</taxon>
        <taxon>Fungi</taxon>
        <taxon>Dikarya</taxon>
        <taxon>Basidiomycota</taxon>
        <taxon>Ustilaginomycotina</taxon>
        <taxon>Ustilaginomycetes</taxon>
        <taxon>Ustilaginales</taxon>
        <taxon>Anthracoideaceae</taxon>
        <taxon>Testicularia</taxon>
    </lineage>
</organism>
<dbReference type="InParanoid" id="A0A317XLL7"/>
<dbReference type="PANTHER" id="PTHR15141:SF76">
    <property type="entry name" value="TRANSCRIPTION ELONGATION FACTOR B POLYPEPTIDE 3"/>
    <property type="match status" value="1"/>
</dbReference>
<dbReference type="Gene3D" id="6.10.250.3180">
    <property type="match status" value="1"/>
</dbReference>
<dbReference type="PANTHER" id="PTHR15141">
    <property type="entry name" value="TRANSCRIPTION ELONGATION FACTOR B POLYPEPTIDE 3"/>
    <property type="match status" value="1"/>
</dbReference>
<protein>
    <recommendedName>
        <fullName evidence="4">Elongin-A</fullName>
    </recommendedName>
</protein>
<feature type="compositionally biased region" description="Basic and acidic residues" evidence="1">
    <location>
        <begin position="391"/>
        <end position="402"/>
    </location>
</feature>
<evidence type="ECO:0000256" key="1">
    <source>
        <dbReference type="SAM" id="MobiDB-lite"/>
    </source>
</evidence>
<feature type="compositionally biased region" description="Low complexity" evidence="1">
    <location>
        <begin position="572"/>
        <end position="587"/>
    </location>
</feature>
<evidence type="ECO:0008006" key="4">
    <source>
        <dbReference type="Google" id="ProtNLM"/>
    </source>
</evidence>
<reference evidence="2 3" key="1">
    <citation type="journal article" date="2018" name="Mol. Biol. Evol.">
        <title>Broad Genomic Sampling Reveals a Smut Pathogenic Ancestry of the Fungal Clade Ustilaginomycotina.</title>
        <authorList>
            <person name="Kijpornyongpan T."/>
            <person name="Mondo S.J."/>
            <person name="Barry K."/>
            <person name="Sandor L."/>
            <person name="Lee J."/>
            <person name="Lipzen A."/>
            <person name="Pangilinan J."/>
            <person name="LaButti K."/>
            <person name="Hainaut M."/>
            <person name="Henrissat B."/>
            <person name="Grigoriev I.V."/>
            <person name="Spatafora J.W."/>
            <person name="Aime M.C."/>
        </authorList>
    </citation>
    <scope>NUCLEOTIDE SEQUENCE [LARGE SCALE GENOMIC DNA]</scope>
    <source>
        <strain evidence="2 3">MCA 3645</strain>
    </source>
</reference>
<dbReference type="GO" id="GO:0070449">
    <property type="term" value="C:elongin complex"/>
    <property type="evidence" value="ECO:0007669"/>
    <property type="project" value="InterPro"/>
</dbReference>
<dbReference type="InterPro" id="IPR010684">
    <property type="entry name" value="RNA_pol_II_trans_fac_SIII_A"/>
</dbReference>
<feature type="region of interest" description="Disordered" evidence="1">
    <location>
        <begin position="315"/>
        <end position="605"/>
    </location>
</feature>
<feature type="compositionally biased region" description="Low complexity" evidence="1">
    <location>
        <begin position="473"/>
        <end position="497"/>
    </location>
</feature>
<feature type="compositionally biased region" description="Polar residues" evidence="1">
    <location>
        <begin position="445"/>
        <end position="464"/>
    </location>
</feature>
<feature type="compositionally biased region" description="Polar residues" evidence="1">
    <location>
        <begin position="320"/>
        <end position="381"/>
    </location>
</feature>
<dbReference type="InterPro" id="IPR051870">
    <property type="entry name" value="Elongin-A_domain"/>
</dbReference>
<proteinExistence type="predicted"/>
<dbReference type="EMBL" id="KZ819197">
    <property type="protein sequence ID" value="PWY98729.1"/>
    <property type="molecule type" value="Genomic_DNA"/>
</dbReference>
<feature type="region of interest" description="Disordered" evidence="1">
    <location>
        <begin position="1"/>
        <end position="58"/>
    </location>
</feature>
<evidence type="ECO:0000313" key="3">
    <source>
        <dbReference type="Proteomes" id="UP000246740"/>
    </source>
</evidence>
<feature type="compositionally biased region" description="Polar residues" evidence="1">
    <location>
        <begin position="516"/>
        <end position="528"/>
    </location>
</feature>
<dbReference type="GO" id="GO:0006368">
    <property type="term" value="P:transcription elongation by RNA polymerase II"/>
    <property type="evidence" value="ECO:0007669"/>
    <property type="project" value="InterPro"/>
</dbReference>
<dbReference type="AlphaFoldDB" id="A0A317XLL7"/>
<dbReference type="Pfam" id="PF06881">
    <property type="entry name" value="Elongin_A"/>
    <property type="match status" value="1"/>
</dbReference>
<name>A0A317XLL7_9BASI</name>
<gene>
    <name evidence="2" type="ORF">BCV70DRAFT_201520</name>
</gene>
<dbReference type="Proteomes" id="UP000246740">
    <property type="component" value="Unassembled WGS sequence"/>
</dbReference>
<keyword evidence="3" id="KW-1185">Reference proteome</keyword>
<dbReference type="OrthoDB" id="21513at2759"/>
<dbReference type="STRING" id="1882483.A0A317XLL7"/>
<accession>A0A317XLL7</accession>
<feature type="compositionally biased region" description="Polar residues" evidence="1">
    <location>
        <begin position="405"/>
        <end position="417"/>
    </location>
</feature>
<evidence type="ECO:0000313" key="2">
    <source>
        <dbReference type="EMBL" id="PWY98729.1"/>
    </source>
</evidence>
<feature type="compositionally biased region" description="Polar residues" evidence="1">
    <location>
        <begin position="541"/>
        <end position="566"/>
    </location>
</feature>
<sequence>MKDWQRSPEPPGMMGPQDDGLYDSVQGNWGQPEELLDGSSDPAAYDLDASADFDPAAPLPGHAPPSLLLARAGPGGAAAMARRLASTSTPALSLYTMCQRVIMRNLHSVQDLGDMPYRNAKPILEACRVDQLVVLEEASPHFLADTEEIWRRNCIRDFIELRKKYNSGDRREPKSWRRLYLRTRGEIEQAKVEAAQRIRDKYSQHKAEKEAKRLVVSDRPIITKGRSSSSGFRRFGSGPAGVSKGQSLLNKARSGSVAAAKLTAPRGNAYRAMGKSQAVGAELAPQQQRLVRPMVAPKRISAAPTEGLARLREFAKPTDDSGQSDESPYLPSSKSSGRGANENTDAATSSIQVPPKRANTSSTMPESAQASTRSANGTRVSSPPPPPPDLSRIERHKLDFFGRKSSGSNSAVPTRSVSSKRDRQNQSGPADILGESRGQKRALSSCANGAQSPLVTTSGVTMTKTKMARHSTSGASHAARTEAASASGSNGASKSQAIVIDDDGDQPDELRIRLPAQSQSTPSPTKRSAASPAATRYARPSPSTSSPHVQASAASLSSIFMPSSRQGKGRVSSSSPHQSPSARPASAYPFPKQGQRPDASQGRPY</sequence>